<evidence type="ECO:0000256" key="1">
    <source>
        <dbReference type="ARBA" id="ARBA00023015"/>
    </source>
</evidence>
<dbReference type="Gene3D" id="1.10.260.40">
    <property type="entry name" value="lambda repressor-like DNA-binding domains"/>
    <property type="match status" value="1"/>
</dbReference>
<dbReference type="InterPro" id="IPR046335">
    <property type="entry name" value="LacI/GalR-like_sensor"/>
</dbReference>
<reference evidence="4 5" key="1">
    <citation type="submission" date="2017-07" db="EMBL/GenBank/DDBJ databases">
        <title>Isolation and whole genome analysis of endospore-forming bacteria from heroin.</title>
        <authorList>
            <person name="Kalinowski J."/>
            <person name="Ahrens B."/>
            <person name="Al-Dilaimi A."/>
            <person name="Winkler A."/>
            <person name="Wibberg D."/>
            <person name="Schleenbecker U."/>
            <person name="Ruckert C."/>
            <person name="Wolfel R."/>
            <person name="Grass G."/>
        </authorList>
    </citation>
    <scope>NUCLEOTIDE SEQUENCE [LARGE SCALE GENOMIC DNA]</scope>
    <source>
        <strain evidence="4 5">7521-2</strain>
    </source>
</reference>
<protein>
    <submittedName>
        <fullName evidence="4">Uncharacterized protein</fullName>
    </submittedName>
</protein>
<evidence type="ECO:0000313" key="5">
    <source>
        <dbReference type="Proteomes" id="UP000216961"/>
    </source>
</evidence>
<dbReference type="GO" id="GO:0000976">
    <property type="term" value="F:transcription cis-regulatory region binding"/>
    <property type="evidence" value="ECO:0007669"/>
    <property type="project" value="TreeGrafter"/>
</dbReference>
<dbReference type="PANTHER" id="PTHR30146">
    <property type="entry name" value="LACI-RELATED TRANSCRIPTIONAL REPRESSOR"/>
    <property type="match status" value="1"/>
</dbReference>
<dbReference type="PROSITE" id="PS50932">
    <property type="entry name" value="HTH_LACI_2"/>
    <property type="match status" value="1"/>
</dbReference>
<dbReference type="PANTHER" id="PTHR30146:SF149">
    <property type="entry name" value="HTH-TYPE TRANSCRIPTIONAL REGULATOR EBGR"/>
    <property type="match status" value="1"/>
</dbReference>
<keyword evidence="3" id="KW-0804">Transcription</keyword>
<dbReference type="KEGG" id="bcir:C2I06_13010"/>
<evidence type="ECO:0000256" key="2">
    <source>
        <dbReference type="ARBA" id="ARBA00023125"/>
    </source>
</evidence>
<dbReference type="SMART" id="SM00354">
    <property type="entry name" value="HTH_LACI"/>
    <property type="match status" value="1"/>
</dbReference>
<evidence type="ECO:0000313" key="4">
    <source>
        <dbReference type="EMBL" id="PAD83018.1"/>
    </source>
</evidence>
<dbReference type="InterPro" id="IPR010982">
    <property type="entry name" value="Lambda_DNA-bd_dom_sf"/>
</dbReference>
<evidence type="ECO:0000256" key="3">
    <source>
        <dbReference type="ARBA" id="ARBA00023163"/>
    </source>
</evidence>
<accession>A0A268FCC4</accession>
<dbReference type="RefSeq" id="WP_095330439.1">
    <property type="nucleotide sequence ID" value="NZ_CP026031.1"/>
</dbReference>
<comment type="caution">
    <text evidence="4">The sequence shown here is derived from an EMBL/GenBank/DDBJ whole genome shotgun (WGS) entry which is preliminary data.</text>
</comment>
<dbReference type="Proteomes" id="UP000216961">
    <property type="component" value="Unassembled WGS sequence"/>
</dbReference>
<gene>
    <name evidence="4" type="ORF">CHH57_11955</name>
</gene>
<sequence>MSVTIKDIAKSAGVSYSTVSKALRDSPLVKKPTKDLIMAVAKELGYQPNIAARSLVSKKSFTIGVVWPTIEQTVLSKLITTINKELEELSYTTLISINEVESALKIFSRYQVDAILAFDTSQSIVSSHSAVPIVMHGLANKQTPYPVIDVNRQKATYHAVQYLHKIGHHYISYIGDVESDELQKEKVKGFEEAILELELPTFSFQKIRVNNFDQYDGYEAAKQLLTLPKRPTAILTGSYDLARGALQAISESKLSIPNDISIISYDNFPALEHFDMPLSTVGVPLDKISKKTIEILMKVINDEEVETKIFMEPELKITNSCTNYPR</sequence>
<dbReference type="Pfam" id="PF00356">
    <property type="entry name" value="LacI"/>
    <property type="match status" value="1"/>
</dbReference>
<proteinExistence type="predicted"/>
<dbReference type="SUPFAM" id="SSF47413">
    <property type="entry name" value="lambda repressor-like DNA-binding domains"/>
    <property type="match status" value="1"/>
</dbReference>
<name>A0A268FCC4_NIACI</name>
<dbReference type="PROSITE" id="PS00356">
    <property type="entry name" value="HTH_LACI_1"/>
    <property type="match status" value="1"/>
</dbReference>
<keyword evidence="1" id="KW-0805">Transcription regulation</keyword>
<dbReference type="SUPFAM" id="SSF53822">
    <property type="entry name" value="Periplasmic binding protein-like I"/>
    <property type="match status" value="1"/>
</dbReference>
<dbReference type="GO" id="GO:0003700">
    <property type="term" value="F:DNA-binding transcription factor activity"/>
    <property type="evidence" value="ECO:0007669"/>
    <property type="project" value="TreeGrafter"/>
</dbReference>
<organism evidence="4 5">
    <name type="scientific">Niallia circulans</name>
    <name type="common">Bacillus circulans</name>
    <dbReference type="NCBI Taxonomy" id="1397"/>
    <lineage>
        <taxon>Bacteria</taxon>
        <taxon>Bacillati</taxon>
        <taxon>Bacillota</taxon>
        <taxon>Bacilli</taxon>
        <taxon>Bacillales</taxon>
        <taxon>Bacillaceae</taxon>
        <taxon>Niallia</taxon>
    </lineage>
</organism>
<dbReference type="CDD" id="cd01392">
    <property type="entry name" value="HTH_LacI"/>
    <property type="match status" value="1"/>
</dbReference>
<dbReference type="InterPro" id="IPR028082">
    <property type="entry name" value="Peripla_BP_I"/>
</dbReference>
<dbReference type="Gene3D" id="3.40.50.2300">
    <property type="match status" value="2"/>
</dbReference>
<dbReference type="InterPro" id="IPR000843">
    <property type="entry name" value="HTH_LacI"/>
</dbReference>
<dbReference type="Pfam" id="PF13377">
    <property type="entry name" value="Peripla_BP_3"/>
    <property type="match status" value="1"/>
</dbReference>
<dbReference type="AlphaFoldDB" id="A0A268FCC4"/>
<dbReference type="EMBL" id="NPBQ01000072">
    <property type="protein sequence ID" value="PAD83018.1"/>
    <property type="molecule type" value="Genomic_DNA"/>
</dbReference>
<keyword evidence="2" id="KW-0238">DNA-binding</keyword>